<gene>
    <name evidence="2" type="ORF">QJ036_06620</name>
</gene>
<accession>A0AAP4BBJ3</accession>
<evidence type="ECO:0000256" key="1">
    <source>
        <dbReference type="SAM" id="Phobius"/>
    </source>
</evidence>
<feature type="transmembrane region" description="Helical" evidence="1">
    <location>
        <begin position="100"/>
        <end position="133"/>
    </location>
</feature>
<comment type="caution">
    <text evidence="2">The sequence shown here is derived from an EMBL/GenBank/DDBJ whole genome shotgun (WGS) entry which is preliminary data.</text>
</comment>
<keyword evidence="3" id="KW-1185">Reference proteome</keyword>
<proteinExistence type="predicted"/>
<feature type="transmembrane region" description="Helical" evidence="1">
    <location>
        <begin position="53"/>
        <end position="80"/>
    </location>
</feature>
<keyword evidence="1" id="KW-1133">Transmembrane helix</keyword>
<name>A0AAP4BBJ3_9FIRM</name>
<protein>
    <submittedName>
        <fullName evidence="2">DUF4956 domain-containing protein</fullName>
    </submittedName>
</protein>
<dbReference type="Proteomes" id="UP001300383">
    <property type="component" value="Unassembled WGS sequence"/>
</dbReference>
<reference evidence="2 3" key="1">
    <citation type="submission" date="2023-05" db="EMBL/GenBank/DDBJ databases">
        <title>[ruminococcus] sp. nov., isolated from a pig farm feces dump.</title>
        <authorList>
            <person name="Chang Y.-H."/>
        </authorList>
    </citation>
    <scope>NUCLEOTIDE SEQUENCE [LARGE SCALE GENOMIC DNA]</scope>
    <source>
        <strain evidence="2 3">YH-rum2234</strain>
    </source>
</reference>
<dbReference type="Pfam" id="PF16316">
    <property type="entry name" value="DUF4956"/>
    <property type="match status" value="1"/>
</dbReference>
<dbReference type="InterPro" id="IPR032531">
    <property type="entry name" value="DUF4956"/>
</dbReference>
<dbReference type="AlphaFoldDB" id="A0AAP4BBJ3"/>
<evidence type="ECO:0000313" key="3">
    <source>
        <dbReference type="Proteomes" id="UP001300383"/>
    </source>
</evidence>
<dbReference type="EMBL" id="JASGBQ010000008">
    <property type="protein sequence ID" value="MDI9242153.1"/>
    <property type="molecule type" value="Genomic_DNA"/>
</dbReference>
<feature type="transmembrane region" description="Helical" evidence="1">
    <location>
        <begin position="20"/>
        <end position="41"/>
    </location>
</feature>
<organism evidence="2 3">
    <name type="scientific">Fusibacillus kribbianus</name>
    <dbReference type="NCBI Taxonomy" id="3044208"/>
    <lineage>
        <taxon>Bacteria</taxon>
        <taxon>Bacillati</taxon>
        <taxon>Bacillota</taxon>
        <taxon>Clostridia</taxon>
        <taxon>Lachnospirales</taxon>
        <taxon>Lachnospiraceae</taxon>
        <taxon>Fusibacillus</taxon>
    </lineage>
</organism>
<keyword evidence="1" id="KW-0472">Membrane</keyword>
<evidence type="ECO:0000313" key="2">
    <source>
        <dbReference type="EMBL" id="MDI9242153.1"/>
    </source>
</evidence>
<sequence>MKEFIIENLLAGSTVSFFDVAIKLFMALLIGATIYIAYYFTSSKVSYNSNFNLSLVAMAIITTAIMAVITNNIALSLGMVGALSIIRFRTAIKDPRDAMFIFWSIMVGICCGVAQYVIAIASTVVLFLFFILAKAVKEERRYILIIRCEVDAMEYVKSVTYRYFKNSRISVQNTTSEYAEFIYELKQFEKTKTDDFLKELYACKKIECANFVLQEDKASV</sequence>
<keyword evidence="1" id="KW-0812">Transmembrane</keyword>
<dbReference type="RefSeq" id="WP_283230625.1">
    <property type="nucleotide sequence ID" value="NZ_JASGBQ010000008.1"/>
</dbReference>